<evidence type="ECO:0000313" key="5">
    <source>
        <dbReference type="Proteomes" id="UP001597058"/>
    </source>
</evidence>
<keyword evidence="5" id="KW-1185">Reference proteome</keyword>
<evidence type="ECO:0000256" key="1">
    <source>
        <dbReference type="SAM" id="MobiDB-lite"/>
    </source>
</evidence>
<keyword evidence="3" id="KW-0732">Signal</keyword>
<gene>
    <name evidence="4" type="ORF">ACFQ5X_23875</name>
</gene>
<feature type="transmembrane region" description="Helical" evidence="2">
    <location>
        <begin position="266"/>
        <end position="288"/>
    </location>
</feature>
<evidence type="ECO:0000256" key="3">
    <source>
        <dbReference type="SAM" id="SignalP"/>
    </source>
</evidence>
<feature type="chain" id="PRO_5045929449" description="DUF916 domain-containing protein" evidence="3">
    <location>
        <begin position="25"/>
        <end position="335"/>
    </location>
</feature>
<sequence>MPYARVLCCAVGVLLSLAAPPAAAGEDDWSVVPSAGTGTGRPYVYAEGTPGTVLQDTVSVLNPGARPLTVRLRGADADSTARGGLTVRTTGRPTDTGAWIAFAEEREGHRAPAGAVSVRVPARTRADVPFSVSVPPGATPGDHPGAIVASSGGRSSAVRVRLRVGGPTLSALTVEHVTLHGGRISYELVNRGNTVLAPKLAVRADGVLGRVLDRPPRALPVVLPPGRRVTLTEPWHDPPTLDAVDVRLTVTAAGGARATASTPVRFVPWGGLAGVGCGLAALTALLVVRRRGRRTTDDGACAPARTEAARTDAARTEVARTEAARTDAEWTGAVS</sequence>
<proteinExistence type="predicted"/>
<evidence type="ECO:0000256" key="2">
    <source>
        <dbReference type="SAM" id="Phobius"/>
    </source>
</evidence>
<evidence type="ECO:0000313" key="4">
    <source>
        <dbReference type="EMBL" id="MFD1308881.1"/>
    </source>
</evidence>
<feature type="compositionally biased region" description="Basic and acidic residues" evidence="1">
    <location>
        <begin position="307"/>
        <end position="328"/>
    </location>
</feature>
<keyword evidence="2" id="KW-0472">Membrane</keyword>
<organism evidence="4 5">
    <name type="scientific">Streptomyces kaempferi</name>
    <dbReference type="NCBI Taxonomy" id="333725"/>
    <lineage>
        <taxon>Bacteria</taxon>
        <taxon>Bacillati</taxon>
        <taxon>Actinomycetota</taxon>
        <taxon>Actinomycetes</taxon>
        <taxon>Kitasatosporales</taxon>
        <taxon>Streptomycetaceae</taxon>
        <taxon>Streptomyces</taxon>
    </lineage>
</organism>
<comment type="caution">
    <text evidence="4">The sequence shown here is derived from an EMBL/GenBank/DDBJ whole genome shotgun (WGS) entry which is preliminary data.</text>
</comment>
<dbReference type="RefSeq" id="WP_381233190.1">
    <property type="nucleotide sequence ID" value="NZ_JBHSKH010000010.1"/>
</dbReference>
<evidence type="ECO:0008006" key="6">
    <source>
        <dbReference type="Google" id="ProtNLM"/>
    </source>
</evidence>
<dbReference type="EMBL" id="JBHTMM010000031">
    <property type="protein sequence ID" value="MFD1308881.1"/>
    <property type="molecule type" value="Genomic_DNA"/>
</dbReference>
<dbReference type="Proteomes" id="UP001597058">
    <property type="component" value="Unassembled WGS sequence"/>
</dbReference>
<feature type="region of interest" description="Disordered" evidence="1">
    <location>
        <begin position="296"/>
        <end position="335"/>
    </location>
</feature>
<accession>A0ABW3XIE9</accession>
<reference evidence="5" key="1">
    <citation type="journal article" date="2019" name="Int. J. Syst. Evol. Microbiol.">
        <title>The Global Catalogue of Microorganisms (GCM) 10K type strain sequencing project: providing services to taxonomists for standard genome sequencing and annotation.</title>
        <authorList>
            <consortium name="The Broad Institute Genomics Platform"/>
            <consortium name="The Broad Institute Genome Sequencing Center for Infectious Disease"/>
            <person name="Wu L."/>
            <person name="Ma J."/>
        </authorList>
    </citation>
    <scope>NUCLEOTIDE SEQUENCE [LARGE SCALE GENOMIC DNA]</scope>
    <source>
        <strain evidence="5">CGMCC 4.7020</strain>
    </source>
</reference>
<name>A0ABW3XIE9_9ACTN</name>
<keyword evidence="2" id="KW-1133">Transmembrane helix</keyword>
<protein>
    <recommendedName>
        <fullName evidence="6">DUF916 domain-containing protein</fullName>
    </recommendedName>
</protein>
<keyword evidence="2" id="KW-0812">Transmembrane</keyword>
<feature type="signal peptide" evidence="3">
    <location>
        <begin position="1"/>
        <end position="24"/>
    </location>
</feature>